<keyword evidence="3" id="KW-1185">Reference proteome</keyword>
<proteinExistence type="predicted"/>
<organism evidence="2 3">
    <name type="scientific">Thalictrum thalictroides</name>
    <name type="common">Rue-anemone</name>
    <name type="synonym">Anemone thalictroides</name>
    <dbReference type="NCBI Taxonomy" id="46969"/>
    <lineage>
        <taxon>Eukaryota</taxon>
        <taxon>Viridiplantae</taxon>
        <taxon>Streptophyta</taxon>
        <taxon>Embryophyta</taxon>
        <taxon>Tracheophyta</taxon>
        <taxon>Spermatophyta</taxon>
        <taxon>Magnoliopsida</taxon>
        <taxon>Ranunculales</taxon>
        <taxon>Ranunculaceae</taxon>
        <taxon>Thalictroideae</taxon>
        <taxon>Thalictrum</taxon>
    </lineage>
</organism>
<evidence type="ECO:0000256" key="1">
    <source>
        <dbReference type="SAM" id="SignalP"/>
    </source>
</evidence>
<sequence length="67" mass="7825">KCSRICWRYFVRLVLSFVVSFKASRVDLDISDSRRKACRKAMNNPHTTSRRRAARTTEILEPLNSLP</sequence>
<comment type="caution">
    <text evidence="2">The sequence shown here is derived from an EMBL/GenBank/DDBJ whole genome shotgun (WGS) entry which is preliminary data.</text>
</comment>
<feature type="non-terminal residue" evidence="2">
    <location>
        <position position="1"/>
    </location>
</feature>
<gene>
    <name evidence="2" type="ORF">FRX31_032991</name>
</gene>
<evidence type="ECO:0000313" key="2">
    <source>
        <dbReference type="EMBL" id="KAF5177421.1"/>
    </source>
</evidence>
<dbReference type="AlphaFoldDB" id="A0A7J6UYC7"/>
<keyword evidence="1" id="KW-0732">Signal</keyword>
<feature type="chain" id="PRO_5029684845" evidence="1">
    <location>
        <begin position="17"/>
        <end position="67"/>
    </location>
</feature>
<dbReference type="EMBL" id="JABWDY010041398">
    <property type="protein sequence ID" value="KAF5177421.1"/>
    <property type="molecule type" value="Genomic_DNA"/>
</dbReference>
<feature type="signal peptide" evidence="1">
    <location>
        <begin position="1"/>
        <end position="16"/>
    </location>
</feature>
<name>A0A7J6UYC7_THATH</name>
<evidence type="ECO:0000313" key="3">
    <source>
        <dbReference type="Proteomes" id="UP000554482"/>
    </source>
</evidence>
<protein>
    <submittedName>
        <fullName evidence="2">Uncharacterized protein</fullName>
    </submittedName>
</protein>
<reference evidence="2 3" key="1">
    <citation type="submission" date="2020-06" db="EMBL/GenBank/DDBJ databases">
        <title>Transcriptomic and genomic resources for Thalictrum thalictroides and T. hernandezii: Facilitating candidate gene discovery in an emerging model plant lineage.</title>
        <authorList>
            <person name="Arias T."/>
            <person name="Riano-Pachon D.M."/>
            <person name="Di Stilio V.S."/>
        </authorList>
    </citation>
    <scope>NUCLEOTIDE SEQUENCE [LARGE SCALE GENOMIC DNA]</scope>
    <source>
        <strain evidence="3">cv. WT478/WT964</strain>
        <tissue evidence="2">Leaves</tissue>
    </source>
</reference>
<dbReference type="Proteomes" id="UP000554482">
    <property type="component" value="Unassembled WGS sequence"/>
</dbReference>
<accession>A0A7J6UYC7</accession>